<protein>
    <submittedName>
        <fullName evidence="1">Uncharacterized protein</fullName>
    </submittedName>
</protein>
<accession>X0TP91</accession>
<name>X0TP91_9ZZZZ</name>
<dbReference type="AlphaFoldDB" id="X0TP91"/>
<sequence length="77" mass="8511">GQSLRGPIDALQNAASFNYYANSSFTKKGMYARPSAEADAQYQYMKGVDGEGGIINEKITNLNTKYNDLIKLREGDK</sequence>
<evidence type="ECO:0000313" key="1">
    <source>
        <dbReference type="EMBL" id="GAF95029.1"/>
    </source>
</evidence>
<gene>
    <name evidence="1" type="ORF">S01H1_23139</name>
</gene>
<feature type="non-terminal residue" evidence="1">
    <location>
        <position position="1"/>
    </location>
</feature>
<comment type="caution">
    <text evidence="1">The sequence shown here is derived from an EMBL/GenBank/DDBJ whole genome shotgun (WGS) entry which is preliminary data.</text>
</comment>
<dbReference type="EMBL" id="BARS01013258">
    <property type="protein sequence ID" value="GAF95029.1"/>
    <property type="molecule type" value="Genomic_DNA"/>
</dbReference>
<reference evidence="1" key="1">
    <citation type="journal article" date="2014" name="Front. Microbiol.">
        <title>High frequency of phylogenetically diverse reductive dehalogenase-homologous genes in deep subseafloor sedimentary metagenomes.</title>
        <authorList>
            <person name="Kawai M."/>
            <person name="Futagami T."/>
            <person name="Toyoda A."/>
            <person name="Takaki Y."/>
            <person name="Nishi S."/>
            <person name="Hori S."/>
            <person name="Arai W."/>
            <person name="Tsubouchi T."/>
            <person name="Morono Y."/>
            <person name="Uchiyama I."/>
            <person name="Ito T."/>
            <person name="Fujiyama A."/>
            <person name="Inagaki F."/>
            <person name="Takami H."/>
        </authorList>
    </citation>
    <scope>NUCLEOTIDE SEQUENCE</scope>
    <source>
        <strain evidence="1">Expedition CK06-06</strain>
    </source>
</reference>
<organism evidence="1">
    <name type="scientific">marine sediment metagenome</name>
    <dbReference type="NCBI Taxonomy" id="412755"/>
    <lineage>
        <taxon>unclassified sequences</taxon>
        <taxon>metagenomes</taxon>
        <taxon>ecological metagenomes</taxon>
    </lineage>
</organism>
<proteinExistence type="predicted"/>